<evidence type="ECO:0000256" key="4">
    <source>
        <dbReference type="ARBA" id="ARBA00022679"/>
    </source>
</evidence>
<dbReference type="InterPro" id="IPR004960">
    <property type="entry name" value="LipA_acyltrans"/>
</dbReference>
<dbReference type="Proteomes" id="UP000476338">
    <property type="component" value="Unassembled WGS sequence"/>
</dbReference>
<comment type="subcellular location">
    <subcellularLocation>
        <location evidence="1">Cell inner membrane</location>
    </subcellularLocation>
</comment>
<evidence type="ECO:0000313" key="7">
    <source>
        <dbReference type="EMBL" id="MSN96545.1"/>
    </source>
</evidence>
<dbReference type="PANTHER" id="PTHR30606">
    <property type="entry name" value="LIPID A BIOSYNTHESIS LAUROYL ACYLTRANSFERASE"/>
    <property type="match status" value="1"/>
</dbReference>
<keyword evidence="6 7" id="KW-0012">Acyltransferase</keyword>
<keyword evidence="3" id="KW-0997">Cell inner membrane</keyword>
<keyword evidence="8" id="KW-1185">Reference proteome</keyword>
<evidence type="ECO:0000256" key="6">
    <source>
        <dbReference type="ARBA" id="ARBA00023315"/>
    </source>
</evidence>
<dbReference type="PANTHER" id="PTHR30606:SF9">
    <property type="entry name" value="LIPID A BIOSYNTHESIS LAUROYLTRANSFERASE"/>
    <property type="match status" value="1"/>
</dbReference>
<protein>
    <submittedName>
        <fullName evidence="7">Lipid A biosynthesis acyltransferase</fullName>
    </submittedName>
</protein>
<gene>
    <name evidence="7" type="ORF">F1B92_05080</name>
</gene>
<dbReference type="CDD" id="cd07984">
    <property type="entry name" value="LPLAT_LABLAT-like"/>
    <property type="match status" value="1"/>
</dbReference>
<reference evidence="7 8" key="2">
    <citation type="submission" date="2020-03" db="EMBL/GenBank/DDBJ databases">
        <title>Campylobacter portucalensis sp. nov., a new species of Campylobacter isolated from the reproductive tract of bulls.</title>
        <authorList>
            <person name="Silva M.F."/>
            <person name="Pereira G."/>
            <person name="Carneiro C."/>
            <person name="Hemphill A."/>
            <person name="Mateus L."/>
            <person name="Lopes-Da-Costa L."/>
            <person name="Silva E."/>
        </authorList>
    </citation>
    <scope>NUCLEOTIDE SEQUENCE [LARGE SCALE GENOMIC DNA]</scope>
    <source>
        <strain evidence="7 8">FMV-PI01</strain>
    </source>
</reference>
<keyword evidence="4 7" id="KW-0808">Transferase</keyword>
<keyword evidence="5" id="KW-0472">Membrane</keyword>
<proteinExistence type="predicted"/>
<dbReference type="GO" id="GO:0005886">
    <property type="term" value="C:plasma membrane"/>
    <property type="evidence" value="ECO:0007669"/>
    <property type="project" value="UniProtKB-SubCell"/>
</dbReference>
<accession>A0A6L5WKL1</accession>
<evidence type="ECO:0000313" key="8">
    <source>
        <dbReference type="Proteomes" id="UP000476338"/>
    </source>
</evidence>
<dbReference type="GO" id="GO:0009247">
    <property type="term" value="P:glycolipid biosynthetic process"/>
    <property type="evidence" value="ECO:0007669"/>
    <property type="project" value="UniProtKB-ARBA"/>
</dbReference>
<dbReference type="RefSeq" id="WP_154570813.1">
    <property type="nucleotide sequence ID" value="NZ_VWSJ01000016.1"/>
</dbReference>
<comment type="caution">
    <text evidence="7">The sequence shown here is derived from an EMBL/GenBank/DDBJ whole genome shotgun (WGS) entry which is preliminary data.</text>
</comment>
<organism evidence="7 8">
    <name type="scientific">Campylobacter portucalensis</name>
    <dbReference type="NCBI Taxonomy" id="2608384"/>
    <lineage>
        <taxon>Bacteria</taxon>
        <taxon>Pseudomonadati</taxon>
        <taxon>Campylobacterota</taxon>
        <taxon>Epsilonproteobacteria</taxon>
        <taxon>Campylobacterales</taxon>
        <taxon>Campylobacteraceae</taxon>
        <taxon>Campylobacter</taxon>
    </lineage>
</organism>
<keyword evidence="2" id="KW-1003">Cell membrane</keyword>
<dbReference type="AlphaFoldDB" id="A0A6L5WKL1"/>
<evidence type="ECO:0000256" key="1">
    <source>
        <dbReference type="ARBA" id="ARBA00004533"/>
    </source>
</evidence>
<dbReference type="Pfam" id="PF03279">
    <property type="entry name" value="Lip_A_acyltrans"/>
    <property type="match status" value="1"/>
</dbReference>
<evidence type="ECO:0000256" key="3">
    <source>
        <dbReference type="ARBA" id="ARBA00022519"/>
    </source>
</evidence>
<evidence type="ECO:0000256" key="5">
    <source>
        <dbReference type="ARBA" id="ARBA00023136"/>
    </source>
</evidence>
<reference evidence="7 8" key="1">
    <citation type="submission" date="2019-09" db="EMBL/GenBank/DDBJ databases">
        <authorList>
            <person name="Silva M."/>
            <person name="Pereira G."/>
            <person name="Lopes-Da-Costa L."/>
            <person name="Silva E."/>
        </authorList>
    </citation>
    <scope>NUCLEOTIDE SEQUENCE [LARGE SCALE GENOMIC DNA]</scope>
    <source>
        <strain evidence="7 8">FMV-PI01</strain>
    </source>
</reference>
<evidence type="ECO:0000256" key="2">
    <source>
        <dbReference type="ARBA" id="ARBA00022475"/>
    </source>
</evidence>
<dbReference type="EMBL" id="VWSJ01000016">
    <property type="protein sequence ID" value="MSN96545.1"/>
    <property type="molecule type" value="Genomic_DNA"/>
</dbReference>
<sequence>MRDKILYYIYVIFNTIFKIVPKILSKFIVDAFSWLVFIFDFKHNKTAMANLNLVFKDKKTKKEKKRIIFNSYKTLAYNMYELLENQNLPKDEIFKKMRVVNGEIISDALKNRRKIIFITAHYGGWELTLPGIALMYNMKVGVVNKRMKNPYIQKIYAIAREKNNITMIDKSFAAKGMFKTLKDGNQVAIVVDQSISNGVEIEFLGVKEIATDSAARLAIKFNALIIPILTTKNSWREYEITIFEVIDPLKIKEEDKIYAITKLQNDIITTQILKQPNHWLWQHKRFRKYNSHIYY</sequence>
<name>A0A6L5WKL1_9BACT</name>
<dbReference type="GO" id="GO:0016746">
    <property type="term" value="F:acyltransferase activity"/>
    <property type="evidence" value="ECO:0007669"/>
    <property type="project" value="UniProtKB-KW"/>
</dbReference>